<comment type="caution">
    <text evidence="1">The sequence shown here is derived from an EMBL/GenBank/DDBJ whole genome shotgun (WGS) entry which is preliminary data.</text>
</comment>
<dbReference type="EMBL" id="JAVDYD010000001">
    <property type="protein sequence ID" value="MDR7341242.1"/>
    <property type="molecule type" value="Genomic_DNA"/>
</dbReference>
<gene>
    <name evidence="1" type="ORF">J2S69_004961</name>
</gene>
<organism evidence="1 2">
    <name type="scientific">Glycomyces lechevalierae</name>
    <dbReference type="NCBI Taxonomy" id="256034"/>
    <lineage>
        <taxon>Bacteria</taxon>
        <taxon>Bacillati</taxon>
        <taxon>Actinomycetota</taxon>
        <taxon>Actinomycetes</taxon>
        <taxon>Glycomycetales</taxon>
        <taxon>Glycomycetaceae</taxon>
        <taxon>Glycomyces</taxon>
    </lineage>
</organism>
<sequence length="31" mass="3202">MQRRGAVFRFALAAAKRQLGDGVIIATGGGI</sequence>
<name>A0ABU2AVJ3_9ACTN</name>
<proteinExistence type="predicted"/>
<accession>A0ABU2AVJ3</accession>
<dbReference type="Proteomes" id="UP001183604">
    <property type="component" value="Unassembled WGS sequence"/>
</dbReference>
<protein>
    <submittedName>
        <fullName evidence="1">Uncharacterized protein</fullName>
    </submittedName>
</protein>
<reference evidence="1 2" key="1">
    <citation type="submission" date="2023-07" db="EMBL/GenBank/DDBJ databases">
        <title>Sequencing the genomes of 1000 actinobacteria strains.</title>
        <authorList>
            <person name="Klenk H.-P."/>
        </authorList>
    </citation>
    <scope>NUCLEOTIDE SEQUENCE [LARGE SCALE GENOMIC DNA]</scope>
    <source>
        <strain evidence="1 2">DSM 44724</strain>
    </source>
</reference>
<evidence type="ECO:0000313" key="1">
    <source>
        <dbReference type="EMBL" id="MDR7341242.1"/>
    </source>
</evidence>
<evidence type="ECO:0000313" key="2">
    <source>
        <dbReference type="Proteomes" id="UP001183604"/>
    </source>
</evidence>
<keyword evidence="2" id="KW-1185">Reference proteome</keyword>